<dbReference type="InterPro" id="IPR036663">
    <property type="entry name" value="Fumarylacetoacetase_C_sf"/>
</dbReference>
<gene>
    <name evidence="3" type="ORF">E3D00_03930</name>
</gene>
<dbReference type="GO" id="GO:0005737">
    <property type="term" value="C:cytoplasm"/>
    <property type="evidence" value="ECO:0007669"/>
    <property type="project" value="TreeGrafter"/>
</dbReference>
<dbReference type="GO" id="GO:0008684">
    <property type="term" value="F:2-oxopent-4-enoate hydratase activity"/>
    <property type="evidence" value="ECO:0007669"/>
    <property type="project" value="TreeGrafter"/>
</dbReference>
<dbReference type="EMBL" id="CP038141">
    <property type="protein sequence ID" value="QDH16812.1"/>
    <property type="molecule type" value="Genomic_DNA"/>
</dbReference>
<dbReference type="Gene3D" id="3.90.850.10">
    <property type="entry name" value="Fumarylacetoacetase-like, C-terminal domain"/>
    <property type="match status" value="1"/>
</dbReference>
<evidence type="ECO:0000259" key="2">
    <source>
        <dbReference type="Pfam" id="PF01557"/>
    </source>
</evidence>
<dbReference type="RefSeq" id="WP_141460139.1">
    <property type="nucleotide sequence ID" value="NZ_CP038141.1"/>
</dbReference>
<dbReference type="AlphaFoldDB" id="A0A4Y6UGV8"/>
<reference evidence="3 4" key="1">
    <citation type="submission" date="2019-03" db="EMBL/GenBank/DDBJ databases">
        <title>The complete genome sequence of Swingsia samuiensis NBRC107927(T).</title>
        <authorList>
            <person name="Chua K.-O."/>
            <person name="Chan K.-G."/>
            <person name="See-Too W.-S."/>
        </authorList>
    </citation>
    <scope>NUCLEOTIDE SEQUENCE [LARGE SCALE GENOMIC DNA]</scope>
    <source>
        <strain evidence="3 4">AH83</strain>
    </source>
</reference>
<proteinExistence type="predicted"/>
<accession>A0A4Y6UGV8</accession>
<protein>
    <submittedName>
        <fullName evidence="3">2-keto-4-pentenoate hydratase</fullName>
    </submittedName>
</protein>
<evidence type="ECO:0000313" key="3">
    <source>
        <dbReference type="EMBL" id="QDH16812.1"/>
    </source>
</evidence>
<name>A0A4Y6UGV8_9PROT</name>
<dbReference type="KEGG" id="ssam:E3D00_03930"/>
<feature type="domain" description="Fumarylacetoacetase-like C-terminal" evidence="2">
    <location>
        <begin position="94"/>
        <end position="270"/>
    </location>
</feature>
<evidence type="ECO:0000313" key="4">
    <source>
        <dbReference type="Proteomes" id="UP000316313"/>
    </source>
</evidence>
<dbReference type="SUPFAM" id="SSF56529">
    <property type="entry name" value="FAH"/>
    <property type="match status" value="1"/>
</dbReference>
<keyword evidence="1" id="KW-0456">Lyase</keyword>
<sequence>MSSLVKNKFEQTLDQNEQLKAYGDLLLEARRTKRPIPAQGFPYKVDTEEMACAVQNYVVEAWAKTAGGVRAWKVGASTPQAEPFAAPIHQGTLFSGNKINFPENFCRLYGVEAEIVYTIGKELPFKKPGQEVWSREEVLSTIVSAHPAIEICDTRFSDYNSQDPLVHRADQANHGALIYGEAYSDWQNLIPTEESVKVMFDGETAVEHKGGNSAGDPLRMLVWLANHAQERGFPFKVGDVVTTGSTMGTIFVPGGTLVRVEFGSLGVLTVQLP</sequence>
<organism evidence="3 4">
    <name type="scientific">Swingsia samuiensis</name>
    <dbReference type="NCBI Taxonomy" id="1293412"/>
    <lineage>
        <taxon>Bacteria</taxon>
        <taxon>Pseudomonadati</taxon>
        <taxon>Pseudomonadota</taxon>
        <taxon>Alphaproteobacteria</taxon>
        <taxon>Acetobacterales</taxon>
        <taxon>Acetobacteraceae</taxon>
        <taxon>Swingsia</taxon>
    </lineage>
</organism>
<dbReference type="InterPro" id="IPR011234">
    <property type="entry name" value="Fumarylacetoacetase-like_C"/>
</dbReference>
<dbReference type="Pfam" id="PF01557">
    <property type="entry name" value="FAA_hydrolase"/>
    <property type="match status" value="1"/>
</dbReference>
<dbReference type="PANTHER" id="PTHR30143">
    <property type="entry name" value="ACID HYDRATASE"/>
    <property type="match status" value="1"/>
</dbReference>
<evidence type="ECO:0000256" key="1">
    <source>
        <dbReference type="ARBA" id="ARBA00023239"/>
    </source>
</evidence>
<keyword evidence="4" id="KW-1185">Reference proteome</keyword>
<dbReference type="InterPro" id="IPR050772">
    <property type="entry name" value="Hydratase-Decarb/MhpD_sf"/>
</dbReference>
<dbReference type="PANTHER" id="PTHR30143:SF0">
    <property type="entry name" value="2-KETO-4-PENTENOATE HYDRATASE"/>
    <property type="match status" value="1"/>
</dbReference>
<dbReference type="OrthoDB" id="9792137at2"/>
<dbReference type="Proteomes" id="UP000316313">
    <property type="component" value="Chromosome"/>
</dbReference>